<comment type="similarity">
    <text evidence="2 6">Belongs to the SURF1 family.</text>
</comment>
<keyword evidence="3 6" id="KW-0812">Transmembrane</keyword>
<dbReference type="PANTHER" id="PTHR23427">
    <property type="entry name" value="SURFEIT LOCUS PROTEIN"/>
    <property type="match status" value="1"/>
</dbReference>
<evidence type="ECO:0000256" key="5">
    <source>
        <dbReference type="ARBA" id="ARBA00023136"/>
    </source>
</evidence>
<comment type="caution">
    <text evidence="6">Lacks conserved residue(s) required for the propagation of feature annotation.</text>
</comment>
<keyword evidence="5 6" id="KW-0472">Membrane</keyword>
<name>A0ABU7TB16_9HYPH</name>
<dbReference type="Proteomes" id="UP001349262">
    <property type="component" value="Unassembled WGS sequence"/>
</dbReference>
<evidence type="ECO:0000313" key="8">
    <source>
        <dbReference type="Proteomes" id="UP001349262"/>
    </source>
</evidence>
<reference evidence="7 8" key="1">
    <citation type="journal article" date="2012" name="Genet. Mol. Biol.">
        <title>Analysis of 16S rRNA and mxaF genes revealing insights into Methylobacterium niche-specific plant association.</title>
        <authorList>
            <person name="Dourado M.N."/>
            <person name="Andreote F.D."/>
            <person name="Dini-Andreote F."/>
            <person name="Conti R."/>
            <person name="Araujo J.M."/>
            <person name="Araujo W.L."/>
        </authorList>
    </citation>
    <scope>NUCLEOTIDE SEQUENCE [LARGE SCALE GENOMIC DNA]</scope>
    <source>
        <strain evidence="7 8">SR1.6/4</strain>
    </source>
</reference>
<dbReference type="PROSITE" id="PS50895">
    <property type="entry name" value="SURF1"/>
    <property type="match status" value="1"/>
</dbReference>
<keyword evidence="6" id="KW-1003">Cell membrane</keyword>
<dbReference type="PANTHER" id="PTHR23427:SF2">
    <property type="entry name" value="SURFEIT LOCUS PROTEIN 1"/>
    <property type="match status" value="1"/>
</dbReference>
<evidence type="ECO:0000256" key="2">
    <source>
        <dbReference type="ARBA" id="ARBA00007165"/>
    </source>
</evidence>
<feature type="transmembrane region" description="Helical" evidence="6">
    <location>
        <begin position="209"/>
        <end position="230"/>
    </location>
</feature>
<evidence type="ECO:0000256" key="4">
    <source>
        <dbReference type="ARBA" id="ARBA00022989"/>
    </source>
</evidence>
<dbReference type="InterPro" id="IPR002994">
    <property type="entry name" value="Surf1/Shy1"/>
</dbReference>
<evidence type="ECO:0000256" key="3">
    <source>
        <dbReference type="ARBA" id="ARBA00022692"/>
    </source>
</evidence>
<accession>A0ABU7TB16</accession>
<dbReference type="EMBL" id="MLBY01000004">
    <property type="protein sequence ID" value="MEE7457523.1"/>
    <property type="molecule type" value="Genomic_DNA"/>
</dbReference>
<evidence type="ECO:0000256" key="6">
    <source>
        <dbReference type="RuleBase" id="RU363076"/>
    </source>
</evidence>
<dbReference type="InterPro" id="IPR045214">
    <property type="entry name" value="Surf1/Surf4"/>
</dbReference>
<dbReference type="CDD" id="cd06662">
    <property type="entry name" value="SURF1"/>
    <property type="match status" value="1"/>
</dbReference>
<dbReference type="Pfam" id="PF02104">
    <property type="entry name" value="SURF1"/>
    <property type="match status" value="1"/>
</dbReference>
<sequence length="237" mass="25366">MLVLAGLAVTGVFLALGTWQVERRIWKLDLIARVDARIHAEPVPAPGPEEWPGLTAASAEYRRVRLTGRFLHDRATLVQALTERGAGFWVLVPLVTDRGFTVLVNRGFVPGEARTRAARAAGEPEGTVTVTGLLRLSEPGGGFLRANDPGAERWFSRDVAAIAAARGLDRERAQEGAVAPYFVDADAAPNPGGLPVGGLTVVAFPNTHLVYALTWYALALMSAGALVYALRRPNPAR</sequence>
<gene>
    <name evidence="7" type="ORF">MRSR164_12255</name>
</gene>
<proteinExistence type="inferred from homology"/>
<evidence type="ECO:0000313" key="7">
    <source>
        <dbReference type="EMBL" id="MEE7457523.1"/>
    </source>
</evidence>
<comment type="caution">
    <text evidence="7">The sequence shown here is derived from an EMBL/GenBank/DDBJ whole genome shotgun (WGS) entry which is preliminary data.</text>
</comment>
<evidence type="ECO:0000256" key="1">
    <source>
        <dbReference type="ARBA" id="ARBA00004370"/>
    </source>
</evidence>
<comment type="subcellular location">
    <subcellularLocation>
        <location evidence="6">Cell membrane</location>
        <topology evidence="6">Multi-pass membrane protein</topology>
    </subcellularLocation>
    <subcellularLocation>
        <location evidence="1">Membrane</location>
    </subcellularLocation>
</comment>
<keyword evidence="8" id="KW-1185">Reference proteome</keyword>
<organism evidence="7 8">
    <name type="scientific">Methylobacterium radiotolerans</name>
    <dbReference type="NCBI Taxonomy" id="31998"/>
    <lineage>
        <taxon>Bacteria</taxon>
        <taxon>Pseudomonadati</taxon>
        <taxon>Pseudomonadota</taxon>
        <taxon>Alphaproteobacteria</taxon>
        <taxon>Hyphomicrobiales</taxon>
        <taxon>Methylobacteriaceae</taxon>
        <taxon>Methylobacterium</taxon>
    </lineage>
</organism>
<protein>
    <recommendedName>
        <fullName evidence="6">SURF1-like protein</fullName>
    </recommendedName>
</protein>
<keyword evidence="4 6" id="KW-1133">Transmembrane helix</keyword>